<dbReference type="SMART" id="SM00667">
    <property type="entry name" value="LisH"/>
    <property type="match status" value="1"/>
</dbReference>
<feature type="region of interest" description="Disordered" evidence="4">
    <location>
        <begin position="322"/>
        <end position="417"/>
    </location>
</feature>
<dbReference type="InterPro" id="IPR044716">
    <property type="entry name" value="LEUNIG-like"/>
</dbReference>
<dbReference type="InterPro" id="IPR006594">
    <property type="entry name" value="LisH"/>
</dbReference>
<evidence type="ECO:0000256" key="3">
    <source>
        <dbReference type="PROSITE-ProRule" id="PRU00221"/>
    </source>
</evidence>
<dbReference type="InterPro" id="IPR001680">
    <property type="entry name" value="WD40_rpt"/>
</dbReference>
<reference evidence="5" key="1">
    <citation type="submission" date="2018-10" db="EMBL/GenBank/DDBJ databases">
        <title>Population genomic analysis revealed the cold adaptation of white poplar.</title>
        <authorList>
            <person name="Liu Y.-J."/>
        </authorList>
    </citation>
    <scope>NUCLEOTIDE SEQUENCE [LARGE SCALE GENOMIC DNA]</scope>
    <source>
        <strain evidence="5">PAL-ZL1</strain>
    </source>
</reference>
<dbReference type="AlphaFoldDB" id="A0A4U5QNT0"/>
<feature type="compositionally biased region" description="Polar residues" evidence="4">
    <location>
        <begin position="377"/>
        <end position="392"/>
    </location>
</feature>
<dbReference type="Gene3D" id="2.130.10.10">
    <property type="entry name" value="YVTN repeat-like/Quinoprotein amine dehydrogenase"/>
    <property type="match status" value="2"/>
</dbReference>
<dbReference type="PROSITE" id="PS00678">
    <property type="entry name" value="WD_REPEATS_1"/>
    <property type="match status" value="2"/>
</dbReference>
<dbReference type="InterPro" id="IPR020472">
    <property type="entry name" value="WD40_PAC1"/>
</dbReference>
<dbReference type="SMR" id="A0A4U5QNT0"/>
<dbReference type="Pfam" id="PF08513">
    <property type="entry name" value="LisH"/>
    <property type="match status" value="1"/>
</dbReference>
<organism evidence="5">
    <name type="scientific">Populus alba</name>
    <name type="common">White poplar</name>
    <dbReference type="NCBI Taxonomy" id="43335"/>
    <lineage>
        <taxon>Eukaryota</taxon>
        <taxon>Viridiplantae</taxon>
        <taxon>Streptophyta</taxon>
        <taxon>Embryophyta</taxon>
        <taxon>Tracheophyta</taxon>
        <taxon>Spermatophyta</taxon>
        <taxon>Magnoliopsida</taxon>
        <taxon>eudicotyledons</taxon>
        <taxon>Gunneridae</taxon>
        <taxon>Pentapetalae</taxon>
        <taxon>rosids</taxon>
        <taxon>fabids</taxon>
        <taxon>Malpighiales</taxon>
        <taxon>Salicaceae</taxon>
        <taxon>Saliceae</taxon>
        <taxon>Populus</taxon>
    </lineage>
</organism>
<keyword evidence="2" id="KW-0677">Repeat</keyword>
<dbReference type="InterPro" id="IPR019775">
    <property type="entry name" value="WD40_repeat_CS"/>
</dbReference>
<dbReference type="PANTHER" id="PTHR44376">
    <property type="entry name" value="TRANSCRIPTIONAL REGULATOR OF FILAMENTOUS GROWTH FLO8"/>
    <property type="match status" value="1"/>
</dbReference>
<evidence type="ECO:0000256" key="2">
    <source>
        <dbReference type="ARBA" id="ARBA00022737"/>
    </source>
</evidence>
<evidence type="ECO:0000256" key="1">
    <source>
        <dbReference type="ARBA" id="ARBA00022574"/>
    </source>
</evidence>
<protein>
    <submittedName>
        <fullName evidence="5">Transcriptional corepressor LEUNIG-like isoform X3</fullName>
    </submittedName>
</protein>
<feature type="repeat" description="WD" evidence="3">
    <location>
        <begin position="665"/>
        <end position="705"/>
    </location>
</feature>
<dbReference type="PRINTS" id="PR00320">
    <property type="entry name" value="GPROTEINBRPT"/>
</dbReference>
<dbReference type="STRING" id="43335.A0A4U5QNT0"/>
<dbReference type="PROSITE" id="PS50896">
    <property type="entry name" value="LISH"/>
    <property type="match status" value="1"/>
</dbReference>
<dbReference type="InterPro" id="IPR015943">
    <property type="entry name" value="WD40/YVTN_repeat-like_dom_sf"/>
</dbReference>
<proteinExistence type="predicted"/>
<accession>A0A4U5QNT0</accession>
<dbReference type="PROSITE" id="PS50294">
    <property type="entry name" value="WD_REPEATS_REGION"/>
    <property type="match status" value="3"/>
</dbReference>
<evidence type="ECO:0000256" key="4">
    <source>
        <dbReference type="SAM" id="MobiDB-lite"/>
    </source>
</evidence>
<feature type="repeat" description="WD" evidence="3">
    <location>
        <begin position="583"/>
        <end position="625"/>
    </location>
</feature>
<dbReference type="PROSITE" id="PS50082">
    <property type="entry name" value="WD_REPEATS_2"/>
    <property type="match status" value="5"/>
</dbReference>
<dbReference type="PANTHER" id="PTHR44376:SF22">
    <property type="entry name" value="TRANSCRIPTIONAL COREPRESSOR LEUNIG_HOMOLOG"/>
    <property type="match status" value="1"/>
</dbReference>
<gene>
    <name evidence="5" type="ORF">D5086_0000066270</name>
</gene>
<feature type="repeat" description="WD" evidence="3">
    <location>
        <begin position="747"/>
        <end position="779"/>
    </location>
</feature>
<feature type="repeat" description="WD" evidence="3">
    <location>
        <begin position="498"/>
        <end position="539"/>
    </location>
</feature>
<keyword evidence="1 3" id="KW-0853">WD repeat</keyword>
<dbReference type="Pfam" id="PF00400">
    <property type="entry name" value="WD40"/>
    <property type="match status" value="5"/>
</dbReference>
<dbReference type="SMART" id="SM00320">
    <property type="entry name" value="WD40"/>
    <property type="match status" value="7"/>
</dbReference>
<feature type="compositionally biased region" description="Low complexity" evidence="4">
    <location>
        <begin position="352"/>
        <end position="368"/>
    </location>
</feature>
<dbReference type="GO" id="GO:0003714">
    <property type="term" value="F:transcription corepressor activity"/>
    <property type="evidence" value="ECO:0007669"/>
    <property type="project" value="InterPro"/>
</dbReference>
<dbReference type="SUPFAM" id="SSF50978">
    <property type="entry name" value="WD40 repeat-like"/>
    <property type="match status" value="1"/>
</dbReference>
<sequence length="779" mass="85570">MAQQSNWEADKMLDVYIHDYLLKRKLHNSAKAFMAEGKVATDPVAIDAPGGFLFEWWSVFWDIFIARTNEKHSDAAAAYIEAQQSKTREQQQMQMQQLQLMQHRNAQMQRRDPSHPALSSSLNAMNPEGMMGQPSASVLAMKMYEERMKHPHSMDSETSPALIDANRLSLLKSPTVQQGQLAQGNSGNMSALQQIQARTPLITDIKSEINLGPTQKSLPMDPSSIYGQAFLQSKSGLGGAGLNQGVTGLPPLKGWPLTGIEHLRPSLGGQMQKPNLQTQNQFLLASQQQQVLAQAQAQSNLGNSANYGDLDPRRLSQLPRSSLNAKDGQSTRNDGSICSPVQSSSPKIKMTQMQHPSSQQQEQLQQQQTNRKRKQHSSSGPANSTCTGNTVGPSPNSPPSTHTPGDGMPTTSSFQHAKSVPKSLMMYGPEGTGSLASSSNILEDMDRFGEIAALDDSIEQFLAHDGDGRDLYGIAKQSLSENQKNSSKGFTFGEVGCIRTRNSKVTCCHFSSDGKLLASAGHDKKVVLWNMDNLQTENTTEEHKLVITDVRFRPNSSQLATSSFDKSVRLWDANNPSYCLHEYTGHSSPIMSLDFHPKKTDLFCFSDYDNEIHYWNINPFTSVRVSKGGNAQVRFQPRVGHLLAAASDKVVTIFDVEADRQIHSFQGHSEMVNYICWDSAGDILASVSQNLVKIWSMASGECIQELSSNGNQFHSCVFHPSYSTLLVIGGISSLELWNMADNKSMTIPAHENIIAALAQSPVTGMVASASHDSTVKLWK</sequence>
<dbReference type="EMBL" id="RCHU01000181">
    <property type="protein sequence ID" value="TKS12041.1"/>
    <property type="molecule type" value="Genomic_DNA"/>
</dbReference>
<feature type="repeat" description="WD" evidence="3">
    <location>
        <begin position="540"/>
        <end position="575"/>
    </location>
</feature>
<name>A0A4U5QNT0_POPAL</name>
<dbReference type="InterPro" id="IPR036322">
    <property type="entry name" value="WD40_repeat_dom_sf"/>
</dbReference>
<dbReference type="CDD" id="cd00200">
    <property type="entry name" value="WD40"/>
    <property type="match status" value="1"/>
</dbReference>
<evidence type="ECO:0000313" key="5">
    <source>
        <dbReference type="EMBL" id="TKS12041.1"/>
    </source>
</evidence>
<comment type="caution">
    <text evidence="5">The sequence shown here is derived from an EMBL/GenBank/DDBJ whole genome shotgun (WGS) entry which is preliminary data.</text>
</comment>
<feature type="compositionally biased region" description="Polar residues" evidence="4">
    <location>
        <begin position="322"/>
        <end position="346"/>
    </location>
</feature>